<accession>A0ACC1STZ1</accession>
<organism evidence="1 2">
    <name type="scientific">Phlebia brevispora</name>
    <dbReference type="NCBI Taxonomy" id="194682"/>
    <lineage>
        <taxon>Eukaryota</taxon>
        <taxon>Fungi</taxon>
        <taxon>Dikarya</taxon>
        <taxon>Basidiomycota</taxon>
        <taxon>Agaricomycotina</taxon>
        <taxon>Agaricomycetes</taxon>
        <taxon>Polyporales</taxon>
        <taxon>Meruliaceae</taxon>
        <taxon>Phlebia</taxon>
    </lineage>
</organism>
<dbReference type="EMBL" id="JANHOG010001027">
    <property type="protein sequence ID" value="KAJ3546339.1"/>
    <property type="molecule type" value="Genomic_DNA"/>
</dbReference>
<evidence type="ECO:0000313" key="1">
    <source>
        <dbReference type="EMBL" id="KAJ3546339.1"/>
    </source>
</evidence>
<reference evidence="1" key="1">
    <citation type="submission" date="2022-07" db="EMBL/GenBank/DDBJ databases">
        <title>Genome Sequence of Phlebia brevispora.</title>
        <authorList>
            <person name="Buettner E."/>
        </authorList>
    </citation>
    <scope>NUCLEOTIDE SEQUENCE</scope>
    <source>
        <strain evidence="1">MPL23</strain>
    </source>
</reference>
<proteinExistence type="predicted"/>
<protein>
    <submittedName>
        <fullName evidence="1">Uncharacterized protein</fullName>
    </submittedName>
</protein>
<dbReference type="Proteomes" id="UP001148662">
    <property type="component" value="Unassembled WGS sequence"/>
</dbReference>
<comment type="caution">
    <text evidence="1">The sequence shown here is derived from an EMBL/GenBank/DDBJ whole genome shotgun (WGS) entry which is preliminary data.</text>
</comment>
<name>A0ACC1STZ1_9APHY</name>
<keyword evidence="2" id="KW-1185">Reference proteome</keyword>
<gene>
    <name evidence="1" type="ORF">NM688_g5527</name>
</gene>
<evidence type="ECO:0000313" key="2">
    <source>
        <dbReference type="Proteomes" id="UP001148662"/>
    </source>
</evidence>
<sequence length="474" mass="53362">MSITDVMMPYSRWHTAHYVPVGLPSSPFVLDPCLPPPLYVDIDIIEASSSQSYPCSGCVGSALVGHPLLGYVVSYTLHNLCCGLKSLECGAMDRHPRASVSTLGTSPDKMENRPSSPLRTSAVNMASSGEIQGASIDLRASEASVTPRSWIPESQPRLRNSLSPYRISDFEVHRILGIGTSGRVYLVRSKYNLLFYVIKVLSKRKFVEEGRTSHARNERALLHAVDHPLIIKLWGAFQDTANLYMLHRFPEPTAKFYAAEVALALNYLHSLDIIYRDLKPENILINRDGHIKLADFGFAKSCNTVTYTFCGTSEYMAPEIVRQAPYNKSVDWYALGVLVFEMLSGHTPFFEPNIRLDALYEKIQRGISLILWPPHLSLHAIDLILKLMDRDPSRRYGNLRHGAGDVFAHSWFAEVNWVKMARLEYPVPYVPALRHLGDTSAFKPFADDNVSISHGQPLENQHIDYFPDFDYTSM</sequence>